<evidence type="ECO:0000313" key="1">
    <source>
        <dbReference type="EMBL" id="KZP34098.1"/>
    </source>
</evidence>
<dbReference type="OrthoDB" id="365981at2759"/>
<name>A0A166WTM9_9AGAM</name>
<evidence type="ECO:0000313" key="2">
    <source>
        <dbReference type="Proteomes" id="UP000076532"/>
    </source>
</evidence>
<dbReference type="EMBL" id="KV417481">
    <property type="protein sequence ID" value="KZP34098.1"/>
    <property type="molecule type" value="Genomic_DNA"/>
</dbReference>
<dbReference type="STRING" id="436010.A0A166WTM9"/>
<protein>
    <submittedName>
        <fullName evidence="1">Uncharacterized protein</fullName>
    </submittedName>
</protein>
<proteinExistence type="predicted"/>
<dbReference type="Proteomes" id="UP000076532">
    <property type="component" value="Unassembled WGS sequence"/>
</dbReference>
<organism evidence="1 2">
    <name type="scientific">Athelia psychrophila</name>
    <dbReference type="NCBI Taxonomy" id="1759441"/>
    <lineage>
        <taxon>Eukaryota</taxon>
        <taxon>Fungi</taxon>
        <taxon>Dikarya</taxon>
        <taxon>Basidiomycota</taxon>
        <taxon>Agaricomycotina</taxon>
        <taxon>Agaricomycetes</taxon>
        <taxon>Agaricomycetidae</taxon>
        <taxon>Atheliales</taxon>
        <taxon>Atheliaceae</taxon>
        <taxon>Athelia</taxon>
    </lineage>
</organism>
<sequence length="201" mass="22077">MKETLPDLLVPLTRLAELSQTPITVILLSEQDGRISNHNDVAALSKEVVLSRLMLSFRRSSFSASADDNPYNLALLPICTHFASPAIDDRRLNDQEQRESGVDIEPALAPPSEDMRMRFTRLFTPTFTTALETLYPRLNDATLWARDSAPVPNLLELPAAASISPRKPGAETIMVVPDVLPRMSKFILVAAVLASTNARGV</sequence>
<keyword evidence="2" id="KW-1185">Reference proteome</keyword>
<accession>A0A166WTM9</accession>
<gene>
    <name evidence="1" type="ORF">FIBSPDRAFT_943158</name>
</gene>
<reference evidence="1 2" key="1">
    <citation type="journal article" date="2016" name="Mol. Biol. Evol.">
        <title>Comparative Genomics of Early-Diverging Mushroom-Forming Fungi Provides Insights into the Origins of Lignocellulose Decay Capabilities.</title>
        <authorList>
            <person name="Nagy L.G."/>
            <person name="Riley R."/>
            <person name="Tritt A."/>
            <person name="Adam C."/>
            <person name="Daum C."/>
            <person name="Floudas D."/>
            <person name="Sun H."/>
            <person name="Yadav J.S."/>
            <person name="Pangilinan J."/>
            <person name="Larsson K.H."/>
            <person name="Matsuura K."/>
            <person name="Barry K."/>
            <person name="Labutti K."/>
            <person name="Kuo R."/>
            <person name="Ohm R.A."/>
            <person name="Bhattacharya S.S."/>
            <person name="Shirouzu T."/>
            <person name="Yoshinaga Y."/>
            <person name="Martin F.M."/>
            <person name="Grigoriev I.V."/>
            <person name="Hibbett D.S."/>
        </authorList>
    </citation>
    <scope>NUCLEOTIDE SEQUENCE [LARGE SCALE GENOMIC DNA]</scope>
    <source>
        <strain evidence="1 2">CBS 109695</strain>
    </source>
</reference>
<dbReference type="AlphaFoldDB" id="A0A166WTM9"/>